<feature type="transmembrane region" description="Helical" evidence="1">
    <location>
        <begin position="89"/>
        <end position="110"/>
    </location>
</feature>
<reference evidence="2 3" key="1">
    <citation type="submission" date="2018-03" db="EMBL/GenBank/DDBJ databases">
        <title>Genomic Encyclopedia of Archaeal and Bacterial Type Strains, Phase II (KMG-II): from individual species to whole genera.</title>
        <authorList>
            <person name="Goeker M."/>
        </authorList>
    </citation>
    <scope>NUCLEOTIDE SEQUENCE [LARGE SCALE GENOMIC DNA]</scope>
    <source>
        <strain evidence="2 3">DSM 29328</strain>
    </source>
</reference>
<evidence type="ECO:0000256" key="1">
    <source>
        <dbReference type="SAM" id="Phobius"/>
    </source>
</evidence>
<dbReference type="EMBL" id="PVTD01000001">
    <property type="protein sequence ID" value="PRY26571.1"/>
    <property type="molecule type" value="Genomic_DNA"/>
</dbReference>
<dbReference type="Proteomes" id="UP000239480">
    <property type="component" value="Unassembled WGS sequence"/>
</dbReference>
<keyword evidence="1" id="KW-0812">Transmembrane</keyword>
<feature type="transmembrane region" description="Helical" evidence="1">
    <location>
        <begin position="162"/>
        <end position="180"/>
    </location>
</feature>
<evidence type="ECO:0008006" key="4">
    <source>
        <dbReference type="Google" id="ProtNLM"/>
    </source>
</evidence>
<evidence type="ECO:0000313" key="2">
    <source>
        <dbReference type="EMBL" id="PRY26571.1"/>
    </source>
</evidence>
<keyword evidence="1" id="KW-0472">Membrane</keyword>
<keyword evidence="3" id="KW-1185">Reference proteome</keyword>
<keyword evidence="1" id="KW-1133">Transmembrane helix</keyword>
<feature type="transmembrane region" description="Helical" evidence="1">
    <location>
        <begin position="55"/>
        <end position="77"/>
    </location>
</feature>
<sequence length="188" mass="20466">MPRTFWAGLRAGWSGGGTEPLSVTTEILHTYRAPRVVMRRLLGSMAGDDRPEARALVYLLAGCFIIFVGQLPGLLAVPLTAADAPPREALVGITFFSWMFIWPLLFYLLAALGHVMARLFRGKGSFATARMALFWTVLAVSPLMLFRGMVETMIGPGPQLMVADTLVGVAFCALWAISLLEAERPQPG</sequence>
<organism evidence="2 3">
    <name type="scientific">Aliiruegeria haliotis</name>
    <dbReference type="NCBI Taxonomy" id="1280846"/>
    <lineage>
        <taxon>Bacteria</taxon>
        <taxon>Pseudomonadati</taxon>
        <taxon>Pseudomonadota</taxon>
        <taxon>Alphaproteobacteria</taxon>
        <taxon>Rhodobacterales</taxon>
        <taxon>Roseobacteraceae</taxon>
        <taxon>Aliiruegeria</taxon>
    </lineage>
</organism>
<accession>A0A2T0RZG5</accession>
<feature type="transmembrane region" description="Helical" evidence="1">
    <location>
        <begin position="131"/>
        <end position="150"/>
    </location>
</feature>
<protein>
    <recommendedName>
        <fullName evidence="4">Yip1-like protein</fullName>
    </recommendedName>
</protein>
<evidence type="ECO:0000313" key="3">
    <source>
        <dbReference type="Proteomes" id="UP000239480"/>
    </source>
</evidence>
<proteinExistence type="predicted"/>
<gene>
    <name evidence="2" type="ORF">CLV78_101670</name>
</gene>
<name>A0A2T0RZG5_9RHOB</name>
<dbReference type="AlphaFoldDB" id="A0A2T0RZG5"/>
<comment type="caution">
    <text evidence="2">The sequence shown here is derived from an EMBL/GenBank/DDBJ whole genome shotgun (WGS) entry which is preliminary data.</text>
</comment>